<feature type="domain" description="DUF4123" evidence="1">
    <location>
        <begin position="82"/>
        <end position="198"/>
    </location>
</feature>
<dbReference type="Proteomes" id="UP000604473">
    <property type="component" value="Unassembled WGS sequence"/>
</dbReference>
<name>A0ABS1RY29_RHOSU</name>
<dbReference type="InterPro" id="IPR025391">
    <property type="entry name" value="DUF4123"/>
</dbReference>
<comment type="caution">
    <text evidence="2">The sequence shown here is derived from an EMBL/GenBank/DDBJ whole genome shotgun (WGS) entry which is preliminary data.</text>
</comment>
<dbReference type="Pfam" id="PF13503">
    <property type="entry name" value="DUF4123"/>
    <property type="match status" value="1"/>
</dbReference>
<sequence length="356" mass="39996">MRTDTGHYDWLQASKREITADEHAPRIEVIAGVEPLDGQFGVLAPKSVPDKLHTPLFGQPEPNPAEIALGVDISAAPSLGTFAVLDAARLPNLPEILSASGLEYACLFKGGAADELQDVAPWIVRLEDESRFTRNIFTQGDAPWAMWGQAPGIYLRSRDGLDDVRNHLRKFIRARDDEGTWFYLRLYDPRIMRAFLQGAPRFAHRLLARPFPWSNLTILTCFEDSAQIASPAENVPADMRPIRIGSEEKAVFRHLTFEARAAALMARLGKSNATSMSTDPNVRLAQKSAIISAFHRMYDYGFQQPLQQDRWGLWELFYGAGFEMNDPILKRICDTSDAPSGVRFAAFQRRLEEIYS</sequence>
<protein>
    <submittedName>
        <fullName evidence="2">DUF4123 domain-containing protein</fullName>
    </submittedName>
</protein>
<evidence type="ECO:0000259" key="1">
    <source>
        <dbReference type="Pfam" id="PF13503"/>
    </source>
</evidence>
<evidence type="ECO:0000313" key="3">
    <source>
        <dbReference type="Proteomes" id="UP000604473"/>
    </source>
</evidence>
<dbReference type="EMBL" id="JAESJJ010000041">
    <property type="protein sequence ID" value="MBL3611001.1"/>
    <property type="molecule type" value="Genomic_DNA"/>
</dbReference>
<reference evidence="2 3" key="1">
    <citation type="submission" date="2021-01" db="EMBL/GenBank/DDBJ databases">
        <title>Draft genomes of Rhodovulum sulfidophilum.</title>
        <authorList>
            <person name="Guzman M.S."/>
        </authorList>
    </citation>
    <scope>NUCLEOTIDE SEQUENCE [LARGE SCALE GENOMIC DNA]</scope>
    <source>
        <strain evidence="2 3">AB35</strain>
    </source>
</reference>
<dbReference type="RefSeq" id="WP_202250499.1">
    <property type="nucleotide sequence ID" value="NZ_JAESJJ010000041.1"/>
</dbReference>
<organism evidence="2 3">
    <name type="scientific">Rhodovulum sulfidophilum</name>
    <name type="common">Rhodobacter sulfidophilus</name>
    <dbReference type="NCBI Taxonomy" id="35806"/>
    <lineage>
        <taxon>Bacteria</taxon>
        <taxon>Pseudomonadati</taxon>
        <taxon>Pseudomonadota</taxon>
        <taxon>Alphaproteobacteria</taxon>
        <taxon>Rhodobacterales</taxon>
        <taxon>Paracoccaceae</taxon>
        <taxon>Rhodovulum</taxon>
    </lineage>
</organism>
<evidence type="ECO:0000313" key="2">
    <source>
        <dbReference type="EMBL" id="MBL3611001.1"/>
    </source>
</evidence>
<keyword evidence="3" id="KW-1185">Reference proteome</keyword>
<gene>
    <name evidence="2" type="ORF">JMM60_19850</name>
</gene>
<proteinExistence type="predicted"/>
<accession>A0ABS1RY29</accession>